<sequence>MSTPAAEVEIVSAANIEIDNFTAEKSVFAVPVQSPIPGMIEAAPGEILMTKENEFTMDIHHDKADDSVQHQEPKTDNK</sequence>
<evidence type="ECO:0000313" key="2">
    <source>
        <dbReference type="Proteomes" id="UP000265520"/>
    </source>
</evidence>
<protein>
    <submittedName>
        <fullName evidence="1">Uncharacterized protein</fullName>
    </submittedName>
</protein>
<proteinExistence type="predicted"/>
<accession>A0A392QY61</accession>
<feature type="non-terminal residue" evidence="1">
    <location>
        <position position="78"/>
    </location>
</feature>
<name>A0A392QY61_9FABA</name>
<keyword evidence="2" id="KW-1185">Reference proteome</keyword>
<comment type="caution">
    <text evidence="1">The sequence shown here is derived from an EMBL/GenBank/DDBJ whole genome shotgun (WGS) entry which is preliminary data.</text>
</comment>
<reference evidence="1 2" key="1">
    <citation type="journal article" date="2018" name="Front. Plant Sci.">
        <title>Red Clover (Trifolium pratense) and Zigzag Clover (T. medium) - A Picture of Genomic Similarities and Differences.</title>
        <authorList>
            <person name="Dluhosova J."/>
            <person name="Istvanek J."/>
            <person name="Nedelnik J."/>
            <person name="Repkova J."/>
        </authorList>
    </citation>
    <scope>NUCLEOTIDE SEQUENCE [LARGE SCALE GENOMIC DNA]</scope>
    <source>
        <strain evidence="2">cv. 10/8</strain>
        <tissue evidence="1">Leaf</tissue>
    </source>
</reference>
<evidence type="ECO:0000313" key="1">
    <source>
        <dbReference type="EMBL" id="MCI28804.1"/>
    </source>
</evidence>
<dbReference type="Proteomes" id="UP000265520">
    <property type="component" value="Unassembled WGS sequence"/>
</dbReference>
<dbReference type="AlphaFoldDB" id="A0A392QY61"/>
<organism evidence="1 2">
    <name type="scientific">Trifolium medium</name>
    <dbReference type="NCBI Taxonomy" id="97028"/>
    <lineage>
        <taxon>Eukaryota</taxon>
        <taxon>Viridiplantae</taxon>
        <taxon>Streptophyta</taxon>
        <taxon>Embryophyta</taxon>
        <taxon>Tracheophyta</taxon>
        <taxon>Spermatophyta</taxon>
        <taxon>Magnoliopsida</taxon>
        <taxon>eudicotyledons</taxon>
        <taxon>Gunneridae</taxon>
        <taxon>Pentapetalae</taxon>
        <taxon>rosids</taxon>
        <taxon>fabids</taxon>
        <taxon>Fabales</taxon>
        <taxon>Fabaceae</taxon>
        <taxon>Papilionoideae</taxon>
        <taxon>50 kb inversion clade</taxon>
        <taxon>NPAAA clade</taxon>
        <taxon>Hologalegina</taxon>
        <taxon>IRL clade</taxon>
        <taxon>Trifolieae</taxon>
        <taxon>Trifolium</taxon>
    </lineage>
</organism>
<dbReference type="EMBL" id="LXQA010168175">
    <property type="protein sequence ID" value="MCI28804.1"/>
    <property type="molecule type" value="Genomic_DNA"/>
</dbReference>